<evidence type="ECO:0000313" key="7">
    <source>
        <dbReference type="WBParaSite" id="sdigi.contig237.g6515.t1"/>
    </source>
</evidence>
<dbReference type="WBParaSite" id="sdigi.contig237.g6515.t1">
    <property type="protein sequence ID" value="sdigi.contig237.g6515.t1"/>
    <property type="gene ID" value="sdigi.contig237.g6515"/>
</dbReference>
<dbReference type="Gene3D" id="2.60.40.3330">
    <property type="match status" value="1"/>
</dbReference>
<sequence length="138" mass="15059">MKVLPILSIAIIISVSVANAAKKSVGVKGTIICDGEPVNNGEVELYGEKYAAQPDEALAKTKTDAQGRFAITGSSKKDAFDPQFTVSHKCRTKLCTRKMVLRIPDKYYTSGSKPEEMYDIGVIDVKRKFPTETKTCPA</sequence>
<comment type="subcellular location">
    <subcellularLocation>
        <location evidence="1">Secreted</location>
    </subcellularLocation>
</comment>
<dbReference type="GO" id="GO:0009986">
    <property type="term" value="C:cell surface"/>
    <property type="evidence" value="ECO:0007669"/>
    <property type="project" value="InterPro"/>
</dbReference>
<evidence type="ECO:0000313" key="6">
    <source>
        <dbReference type="Proteomes" id="UP000887581"/>
    </source>
</evidence>
<dbReference type="Pfam" id="PF01060">
    <property type="entry name" value="TTR-52"/>
    <property type="match status" value="1"/>
</dbReference>
<comment type="similarity">
    <text evidence="2">Belongs to the nematode transthyretin-like family.</text>
</comment>
<dbReference type="PANTHER" id="PTHR21700">
    <property type="entry name" value="TRANSTHYRETIN-LIKE FAMILY PROTEIN-RELATED"/>
    <property type="match status" value="1"/>
</dbReference>
<dbReference type="InterPro" id="IPR001534">
    <property type="entry name" value="Transthyretin-like"/>
</dbReference>
<dbReference type="Proteomes" id="UP000887581">
    <property type="component" value="Unplaced"/>
</dbReference>
<evidence type="ECO:0000256" key="1">
    <source>
        <dbReference type="ARBA" id="ARBA00004613"/>
    </source>
</evidence>
<reference evidence="7" key="1">
    <citation type="submission" date="2022-11" db="UniProtKB">
        <authorList>
            <consortium name="WormBaseParasite"/>
        </authorList>
    </citation>
    <scope>IDENTIFICATION</scope>
</reference>
<dbReference type="InterPro" id="IPR038479">
    <property type="entry name" value="Transthyretin-like_sf"/>
</dbReference>
<keyword evidence="6" id="KW-1185">Reference proteome</keyword>
<organism evidence="6 7">
    <name type="scientific">Setaria digitata</name>
    <dbReference type="NCBI Taxonomy" id="48799"/>
    <lineage>
        <taxon>Eukaryota</taxon>
        <taxon>Metazoa</taxon>
        <taxon>Ecdysozoa</taxon>
        <taxon>Nematoda</taxon>
        <taxon>Chromadorea</taxon>
        <taxon>Rhabditida</taxon>
        <taxon>Spirurina</taxon>
        <taxon>Spiruromorpha</taxon>
        <taxon>Filarioidea</taxon>
        <taxon>Setariidae</taxon>
        <taxon>Setaria</taxon>
    </lineage>
</organism>
<evidence type="ECO:0000256" key="5">
    <source>
        <dbReference type="SAM" id="SignalP"/>
    </source>
</evidence>
<feature type="signal peptide" evidence="5">
    <location>
        <begin position="1"/>
        <end position="20"/>
    </location>
</feature>
<proteinExistence type="inferred from homology"/>
<protein>
    <submittedName>
        <fullName evidence="7">Uncharacterized protein</fullName>
    </submittedName>
</protein>
<keyword evidence="3" id="KW-0964">Secreted</keyword>
<feature type="chain" id="PRO_5037838754" evidence="5">
    <location>
        <begin position="21"/>
        <end position="138"/>
    </location>
</feature>
<name>A0A915PSZ6_9BILA</name>
<dbReference type="GO" id="GO:0005576">
    <property type="term" value="C:extracellular region"/>
    <property type="evidence" value="ECO:0007669"/>
    <property type="project" value="UniProtKB-SubCell"/>
</dbReference>
<evidence type="ECO:0000256" key="4">
    <source>
        <dbReference type="ARBA" id="ARBA00022729"/>
    </source>
</evidence>
<dbReference type="AlphaFoldDB" id="A0A915PSZ6"/>
<evidence type="ECO:0000256" key="3">
    <source>
        <dbReference type="ARBA" id="ARBA00022525"/>
    </source>
</evidence>
<accession>A0A915PSZ6</accession>
<keyword evidence="4 5" id="KW-0732">Signal</keyword>
<evidence type="ECO:0000256" key="2">
    <source>
        <dbReference type="ARBA" id="ARBA00010112"/>
    </source>
</evidence>